<evidence type="ECO:0000259" key="11">
    <source>
        <dbReference type="PROSITE" id="PS50011"/>
    </source>
</evidence>
<name>A0A2G5VQN3_9PELO</name>
<gene>
    <name evidence="12" type="primary">Cnig_chr_I.g3490</name>
    <name evidence="12" type="ORF">B9Z55_003490</name>
</gene>
<dbReference type="PANTHER" id="PTHR24346">
    <property type="entry name" value="MAP/MICROTUBULE AFFINITY-REGULATING KINASE"/>
    <property type="match status" value="1"/>
</dbReference>
<evidence type="ECO:0000256" key="2">
    <source>
        <dbReference type="ARBA" id="ARBA00012513"/>
    </source>
</evidence>
<comment type="catalytic activity">
    <reaction evidence="9">
        <text>L-seryl-[protein] + ATP = O-phospho-L-seryl-[protein] + ADP + H(+)</text>
        <dbReference type="Rhea" id="RHEA:17989"/>
        <dbReference type="Rhea" id="RHEA-COMP:9863"/>
        <dbReference type="Rhea" id="RHEA-COMP:11604"/>
        <dbReference type="ChEBI" id="CHEBI:15378"/>
        <dbReference type="ChEBI" id="CHEBI:29999"/>
        <dbReference type="ChEBI" id="CHEBI:30616"/>
        <dbReference type="ChEBI" id="CHEBI:83421"/>
        <dbReference type="ChEBI" id="CHEBI:456216"/>
        <dbReference type="EC" id="2.7.11.1"/>
    </reaction>
</comment>
<keyword evidence="4" id="KW-0808">Transferase</keyword>
<dbReference type="EC" id="2.7.11.1" evidence="2"/>
<dbReference type="PROSITE" id="PS00107">
    <property type="entry name" value="PROTEIN_KINASE_ATP"/>
    <property type="match status" value="1"/>
</dbReference>
<sequence length="342" mass="39341">MTTSSESPESQDSEPLNFKNYSILQPLGIGNFGAVSLILTRKSKKYAMKELFLEENEENDPFEEFENHFLVSSSAHPNILKMYKMSNDDEDGICRFFMEYVDSGNLFERIQENLENGFSEKLALKFYRQLIFGLEHIHGMGIAHLDIRPENLMLTRDDTLKISDFGLSVRFKDRNGLPMLVETSGSALYRSPECRKCALIDGPKSDIFSSGVVLVEMLNGCYPWEEATVTDVNYKKWLDGIGDMGWKNAGEQVMGFETLYNLIYKILLAELWSTHYEDTKPAAFLRKILSDDLEKRATILEIKLDGWFQQQNYSNPENSRKRKIARNEQSEKRTKLATILTI</sequence>
<feature type="binding site" evidence="10">
    <location>
        <position position="49"/>
    </location>
    <ligand>
        <name>ATP</name>
        <dbReference type="ChEBI" id="CHEBI:30616"/>
    </ligand>
</feature>
<evidence type="ECO:0000313" key="13">
    <source>
        <dbReference type="Proteomes" id="UP000230233"/>
    </source>
</evidence>
<evidence type="ECO:0000256" key="3">
    <source>
        <dbReference type="ARBA" id="ARBA00022527"/>
    </source>
</evidence>
<evidence type="ECO:0000313" key="12">
    <source>
        <dbReference type="EMBL" id="PIC54088.1"/>
    </source>
</evidence>
<dbReference type="GO" id="GO:0005524">
    <property type="term" value="F:ATP binding"/>
    <property type="evidence" value="ECO:0007669"/>
    <property type="project" value="UniProtKB-UniRule"/>
</dbReference>
<dbReference type="Gene3D" id="1.10.510.10">
    <property type="entry name" value="Transferase(Phosphotransferase) domain 1"/>
    <property type="match status" value="1"/>
</dbReference>
<keyword evidence="3" id="KW-0723">Serine/threonine-protein kinase</keyword>
<feature type="domain" description="Protein kinase" evidence="11">
    <location>
        <begin position="21"/>
        <end position="308"/>
    </location>
</feature>
<evidence type="ECO:0000256" key="6">
    <source>
        <dbReference type="ARBA" id="ARBA00022777"/>
    </source>
</evidence>
<comment type="catalytic activity">
    <reaction evidence="8">
        <text>L-threonyl-[protein] + ATP = O-phospho-L-threonyl-[protein] + ADP + H(+)</text>
        <dbReference type="Rhea" id="RHEA:46608"/>
        <dbReference type="Rhea" id="RHEA-COMP:11060"/>
        <dbReference type="Rhea" id="RHEA-COMP:11605"/>
        <dbReference type="ChEBI" id="CHEBI:15378"/>
        <dbReference type="ChEBI" id="CHEBI:30013"/>
        <dbReference type="ChEBI" id="CHEBI:30616"/>
        <dbReference type="ChEBI" id="CHEBI:61977"/>
        <dbReference type="ChEBI" id="CHEBI:456216"/>
        <dbReference type="EC" id="2.7.11.1"/>
    </reaction>
</comment>
<evidence type="ECO:0000256" key="9">
    <source>
        <dbReference type="ARBA" id="ARBA00048679"/>
    </source>
</evidence>
<keyword evidence="7 10" id="KW-0067">ATP-binding</keyword>
<keyword evidence="13" id="KW-1185">Reference proteome</keyword>
<comment type="caution">
    <text evidence="12">The sequence shown here is derived from an EMBL/GenBank/DDBJ whole genome shotgun (WGS) entry which is preliminary data.</text>
</comment>
<accession>A0A2G5VQN3</accession>
<comment type="similarity">
    <text evidence="1">Belongs to the protein kinase superfamily. CAMK Ser/Thr protein kinase family. NIM1 subfamily.</text>
</comment>
<evidence type="ECO:0000256" key="5">
    <source>
        <dbReference type="ARBA" id="ARBA00022741"/>
    </source>
</evidence>
<organism evidence="12 13">
    <name type="scientific">Caenorhabditis nigoni</name>
    <dbReference type="NCBI Taxonomy" id="1611254"/>
    <lineage>
        <taxon>Eukaryota</taxon>
        <taxon>Metazoa</taxon>
        <taxon>Ecdysozoa</taxon>
        <taxon>Nematoda</taxon>
        <taxon>Chromadorea</taxon>
        <taxon>Rhabditida</taxon>
        <taxon>Rhabditina</taxon>
        <taxon>Rhabditomorpha</taxon>
        <taxon>Rhabditoidea</taxon>
        <taxon>Rhabditidae</taxon>
        <taxon>Peloderinae</taxon>
        <taxon>Caenorhabditis</taxon>
    </lineage>
</organism>
<dbReference type="PROSITE" id="PS50011">
    <property type="entry name" value="PROTEIN_KINASE_DOM"/>
    <property type="match status" value="1"/>
</dbReference>
<dbReference type="Pfam" id="PF00069">
    <property type="entry name" value="Pkinase"/>
    <property type="match status" value="1"/>
</dbReference>
<dbReference type="Proteomes" id="UP000230233">
    <property type="component" value="Chromosome I"/>
</dbReference>
<dbReference type="GO" id="GO:0005737">
    <property type="term" value="C:cytoplasm"/>
    <property type="evidence" value="ECO:0007669"/>
    <property type="project" value="TreeGrafter"/>
</dbReference>
<dbReference type="AlphaFoldDB" id="A0A2G5VQN3"/>
<dbReference type="InterPro" id="IPR017441">
    <property type="entry name" value="Protein_kinase_ATP_BS"/>
</dbReference>
<evidence type="ECO:0000256" key="1">
    <source>
        <dbReference type="ARBA" id="ARBA00010791"/>
    </source>
</evidence>
<dbReference type="OrthoDB" id="5871642at2759"/>
<keyword evidence="5 10" id="KW-0547">Nucleotide-binding</keyword>
<evidence type="ECO:0000256" key="10">
    <source>
        <dbReference type="PROSITE-ProRule" id="PRU10141"/>
    </source>
</evidence>
<protein>
    <recommendedName>
        <fullName evidence="2">non-specific serine/threonine protein kinase</fullName>
        <ecNumber evidence="2">2.7.11.1</ecNumber>
    </recommendedName>
</protein>
<dbReference type="PANTHER" id="PTHR24346:SF107">
    <property type="entry name" value="SERINE_THREONINE-PROTEIN KINASE CHK1"/>
    <property type="match status" value="1"/>
</dbReference>
<reference evidence="13" key="1">
    <citation type="submission" date="2017-10" db="EMBL/GenBank/DDBJ databases">
        <title>Rapid genome shrinkage in a self-fertile nematode reveals novel sperm competition proteins.</title>
        <authorList>
            <person name="Yin D."/>
            <person name="Schwarz E.M."/>
            <person name="Thomas C.G."/>
            <person name="Felde R.L."/>
            <person name="Korf I.F."/>
            <person name="Cutter A.D."/>
            <person name="Schartner C.M."/>
            <person name="Ralston E.J."/>
            <person name="Meyer B.J."/>
            <person name="Haag E.S."/>
        </authorList>
    </citation>
    <scope>NUCLEOTIDE SEQUENCE [LARGE SCALE GENOMIC DNA]</scope>
    <source>
        <strain evidence="13">JU1422</strain>
    </source>
</reference>
<dbReference type="InterPro" id="IPR011009">
    <property type="entry name" value="Kinase-like_dom_sf"/>
</dbReference>
<dbReference type="Gene3D" id="3.30.200.20">
    <property type="entry name" value="Phosphorylase Kinase, domain 1"/>
    <property type="match status" value="1"/>
</dbReference>
<dbReference type="SUPFAM" id="SSF56112">
    <property type="entry name" value="Protein kinase-like (PK-like)"/>
    <property type="match status" value="1"/>
</dbReference>
<evidence type="ECO:0000256" key="8">
    <source>
        <dbReference type="ARBA" id="ARBA00047899"/>
    </source>
</evidence>
<dbReference type="GO" id="GO:0004674">
    <property type="term" value="F:protein serine/threonine kinase activity"/>
    <property type="evidence" value="ECO:0007669"/>
    <property type="project" value="UniProtKB-KW"/>
</dbReference>
<evidence type="ECO:0000256" key="7">
    <source>
        <dbReference type="ARBA" id="ARBA00022840"/>
    </source>
</evidence>
<evidence type="ECO:0000256" key="4">
    <source>
        <dbReference type="ARBA" id="ARBA00022679"/>
    </source>
</evidence>
<dbReference type="EMBL" id="PDUG01000001">
    <property type="protein sequence ID" value="PIC54088.1"/>
    <property type="molecule type" value="Genomic_DNA"/>
</dbReference>
<proteinExistence type="inferred from homology"/>
<dbReference type="STRING" id="1611254.A0A2G5VQN3"/>
<dbReference type="InterPro" id="IPR000719">
    <property type="entry name" value="Prot_kinase_dom"/>
</dbReference>
<keyword evidence="6" id="KW-0418">Kinase</keyword>
<dbReference type="GO" id="GO:0035556">
    <property type="term" value="P:intracellular signal transduction"/>
    <property type="evidence" value="ECO:0007669"/>
    <property type="project" value="TreeGrafter"/>
</dbReference>